<dbReference type="Gene3D" id="2.130.10.10">
    <property type="entry name" value="YVTN repeat-like/Quinoprotein amine dehydrogenase"/>
    <property type="match status" value="1"/>
</dbReference>
<evidence type="ECO:0000313" key="4">
    <source>
        <dbReference type="Proteomes" id="UP000619457"/>
    </source>
</evidence>
<reference evidence="3" key="2">
    <citation type="submission" date="2020-09" db="EMBL/GenBank/DDBJ databases">
        <authorList>
            <person name="Sun Q."/>
            <person name="Kim S."/>
        </authorList>
    </citation>
    <scope>NUCLEOTIDE SEQUENCE</scope>
    <source>
        <strain evidence="3">KCTC 12368</strain>
    </source>
</reference>
<dbReference type="InterPro" id="IPR019405">
    <property type="entry name" value="Lactonase_7-beta_prop"/>
</dbReference>
<name>A0A918USQ8_9BACT</name>
<dbReference type="Pfam" id="PF10282">
    <property type="entry name" value="Lactonase"/>
    <property type="match status" value="1"/>
</dbReference>
<keyword evidence="2" id="KW-0313">Glucose metabolism</keyword>
<dbReference type="InterPro" id="IPR011048">
    <property type="entry name" value="Haem_d1_sf"/>
</dbReference>
<gene>
    <name evidence="3" type="ORF">GCM10007049_25510</name>
</gene>
<organism evidence="3 4">
    <name type="scientific">Echinicola pacifica</name>
    <dbReference type="NCBI Taxonomy" id="346377"/>
    <lineage>
        <taxon>Bacteria</taxon>
        <taxon>Pseudomonadati</taxon>
        <taxon>Bacteroidota</taxon>
        <taxon>Cytophagia</taxon>
        <taxon>Cytophagales</taxon>
        <taxon>Cyclobacteriaceae</taxon>
        <taxon>Echinicola</taxon>
    </lineage>
</organism>
<dbReference type="InterPro" id="IPR015943">
    <property type="entry name" value="WD40/YVTN_repeat-like_dom_sf"/>
</dbReference>
<dbReference type="PANTHER" id="PTHR30344:SF1">
    <property type="entry name" value="6-PHOSPHOGLUCONOLACTONASE"/>
    <property type="match status" value="1"/>
</dbReference>
<dbReference type="SUPFAM" id="SSF51004">
    <property type="entry name" value="C-terminal (heme d1) domain of cytochrome cd1-nitrite reductase"/>
    <property type="match status" value="1"/>
</dbReference>
<evidence type="ECO:0000256" key="2">
    <source>
        <dbReference type="ARBA" id="ARBA00022526"/>
    </source>
</evidence>
<keyword evidence="4" id="KW-1185">Reference proteome</keyword>
<dbReference type="InterPro" id="IPR050282">
    <property type="entry name" value="Cycloisomerase_2"/>
</dbReference>
<comment type="similarity">
    <text evidence="1">Belongs to the cycloisomerase 2 family.</text>
</comment>
<dbReference type="EMBL" id="BMWX01000004">
    <property type="protein sequence ID" value="GGZ31327.1"/>
    <property type="molecule type" value="Genomic_DNA"/>
</dbReference>
<dbReference type="PANTHER" id="PTHR30344">
    <property type="entry name" value="6-PHOSPHOGLUCONOLACTONASE-RELATED"/>
    <property type="match status" value="1"/>
</dbReference>
<dbReference type="RefSeq" id="WP_018474760.1">
    <property type="nucleotide sequence ID" value="NZ_BMWX01000004.1"/>
</dbReference>
<keyword evidence="2" id="KW-0119">Carbohydrate metabolism</keyword>
<dbReference type="GO" id="GO:0006006">
    <property type="term" value="P:glucose metabolic process"/>
    <property type="evidence" value="ECO:0007669"/>
    <property type="project" value="UniProtKB-KW"/>
</dbReference>
<dbReference type="GO" id="GO:0017057">
    <property type="term" value="F:6-phosphogluconolactonase activity"/>
    <property type="evidence" value="ECO:0007669"/>
    <property type="project" value="TreeGrafter"/>
</dbReference>
<dbReference type="AlphaFoldDB" id="A0A918USQ8"/>
<reference evidence="3" key="1">
    <citation type="journal article" date="2014" name="Int. J. Syst. Evol. Microbiol.">
        <title>Complete genome sequence of Corynebacterium casei LMG S-19264T (=DSM 44701T), isolated from a smear-ripened cheese.</title>
        <authorList>
            <consortium name="US DOE Joint Genome Institute (JGI-PGF)"/>
            <person name="Walter F."/>
            <person name="Albersmeier A."/>
            <person name="Kalinowski J."/>
            <person name="Ruckert C."/>
        </authorList>
    </citation>
    <scope>NUCLEOTIDE SEQUENCE</scope>
    <source>
        <strain evidence="3">KCTC 12368</strain>
    </source>
</reference>
<evidence type="ECO:0000313" key="3">
    <source>
        <dbReference type="EMBL" id="GGZ31327.1"/>
    </source>
</evidence>
<proteinExistence type="inferred from homology"/>
<protein>
    <submittedName>
        <fullName evidence="3">3-carboxymuconate cyclase</fullName>
    </submittedName>
</protein>
<accession>A0A918USQ8</accession>
<sequence length="366" mass="39811">METEATPSPEADPISFWLGTYTNSPEEGFHLAQFLPDSAKFKVVLTESDINNPSFVLSNSTGDLIYAVQEEGGAEGGSVCAFRYNSNANTIEKLSCQSTIGSGPCYLTLSPDEKFLFAGNYGSGDLAVFPIAEDGNIGEAVQDITHTGSSVNKDRQNSPHVHSLTFHPDGKKLFVADLGTDKVNIYDYTPDQAKPLSASTPSYFEVSPGAGPRHLTFNAAGDKIYMIHEMTSEVAVYDLNLETNKITELDRYRLTPDGFQGAMGAAEIRLSEDGRYLYASNRGDSNEIIVFKVDETSGTLSKIQTISSGGKTPRNFAISPDGQYLFAGNQGSNTLIAYERNPETGIIKMLDAEYSIPKPVYFFMVK</sequence>
<evidence type="ECO:0000256" key="1">
    <source>
        <dbReference type="ARBA" id="ARBA00005564"/>
    </source>
</evidence>
<dbReference type="GO" id="GO:0005829">
    <property type="term" value="C:cytosol"/>
    <property type="evidence" value="ECO:0007669"/>
    <property type="project" value="TreeGrafter"/>
</dbReference>
<dbReference type="Proteomes" id="UP000619457">
    <property type="component" value="Unassembled WGS sequence"/>
</dbReference>
<comment type="caution">
    <text evidence="3">The sequence shown here is derived from an EMBL/GenBank/DDBJ whole genome shotgun (WGS) entry which is preliminary data.</text>
</comment>